<comment type="caution">
    <text evidence="7">The sequence shown here is derived from an EMBL/GenBank/DDBJ whole genome shotgun (WGS) entry which is preliminary data.</text>
</comment>
<comment type="similarity">
    <text evidence="2">Belongs to the ATP12 family.</text>
</comment>
<gene>
    <name evidence="7" type="ORF">Daesc_001611</name>
</gene>
<sequence length="407" mass="44484">MKPPTRIALQSAIRQQFHPTYPTPATLPLITRQRQHIHTTPTAPATVSPIHGTGPPPEPPVPAADSASSRLERRRKQAELLERAQEMRRSESKGQAASSPSAASTKKARDQALLRKRFWKDVHVKEVDGMWEVHLDARPLRRPNTKEIVRVPLSKPLLATALAIEWDMLVSAQQATRQHLIPLTSLVCRALDIADDDNAAGGRGGGGGGGKAAGESIREGLARMLIRYLDTDSLLCWAPPAEPHEREGEGGGDTLRDRQKRAAEEVVGYLTSRVWPGVTIEPVLDGESIVPRSHPDMTRQIVQGWIAGLSAWELAGLERGVLAGKGLLGAVRLLVEWSEGPVGVGSQDRNGEEKRFGVEEAARLASIEVDWQTGRWGEVEDTHDVEKEDLRRQLGSVVLLVTGTGRK</sequence>
<evidence type="ECO:0000313" key="8">
    <source>
        <dbReference type="Proteomes" id="UP001369815"/>
    </source>
</evidence>
<dbReference type="InterPro" id="IPR023335">
    <property type="entry name" value="ATP12_ortho_dom_sf"/>
</dbReference>
<feature type="compositionally biased region" description="Basic and acidic residues" evidence="6">
    <location>
        <begin position="77"/>
        <end position="92"/>
    </location>
</feature>
<dbReference type="Gene3D" id="3.30.2180.10">
    <property type="entry name" value="ATP12-like"/>
    <property type="match status" value="1"/>
</dbReference>
<feature type="region of interest" description="Disordered" evidence="6">
    <location>
        <begin position="35"/>
        <end position="109"/>
    </location>
</feature>
<dbReference type="InterPro" id="IPR042272">
    <property type="entry name" value="ATP12_ATP_synth-F1-assembly_N"/>
</dbReference>
<dbReference type="Pfam" id="PF07542">
    <property type="entry name" value="ATP12"/>
    <property type="match status" value="1"/>
</dbReference>
<comment type="subcellular location">
    <subcellularLocation>
        <location evidence="1">Mitochondrion</location>
    </subcellularLocation>
</comment>
<dbReference type="GO" id="GO:0033615">
    <property type="term" value="P:mitochondrial proton-transporting ATP synthase complex assembly"/>
    <property type="evidence" value="ECO:0007669"/>
    <property type="project" value="TreeGrafter"/>
</dbReference>
<protein>
    <recommendedName>
        <fullName evidence="9">F1-ATP synthase assembly protein</fullName>
    </recommendedName>
</protein>
<organism evidence="7 8">
    <name type="scientific">Daldinia eschscholtzii</name>
    <dbReference type="NCBI Taxonomy" id="292717"/>
    <lineage>
        <taxon>Eukaryota</taxon>
        <taxon>Fungi</taxon>
        <taxon>Dikarya</taxon>
        <taxon>Ascomycota</taxon>
        <taxon>Pezizomycotina</taxon>
        <taxon>Sordariomycetes</taxon>
        <taxon>Xylariomycetidae</taxon>
        <taxon>Xylariales</taxon>
        <taxon>Hypoxylaceae</taxon>
        <taxon>Daldinia</taxon>
    </lineage>
</organism>
<evidence type="ECO:0000256" key="5">
    <source>
        <dbReference type="ARBA" id="ARBA00023186"/>
    </source>
</evidence>
<proteinExistence type="inferred from homology"/>
<keyword evidence="8" id="KW-1185">Reference proteome</keyword>
<evidence type="ECO:0008006" key="9">
    <source>
        <dbReference type="Google" id="ProtNLM"/>
    </source>
</evidence>
<evidence type="ECO:0000256" key="3">
    <source>
        <dbReference type="ARBA" id="ARBA00022946"/>
    </source>
</evidence>
<accession>A0AAX6MUN6</accession>
<keyword evidence="3" id="KW-0809">Transit peptide</keyword>
<dbReference type="PANTHER" id="PTHR21013">
    <property type="entry name" value="ATP SYNTHASE MITOCHONDRIAL F1 COMPLEX ASSEMBLY FACTOR 2/ATP12 PROTEIN, MITOCHONDRIAL PRECURSOR"/>
    <property type="match status" value="1"/>
</dbReference>
<dbReference type="SUPFAM" id="SSF160909">
    <property type="entry name" value="ATP12-like"/>
    <property type="match status" value="1"/>
</dbReference>
<dbReference type="PANTHER" id="PTHR21013:SF10">
    <property type="entry name" value="ATP SYNTHASE MITOCHONDRIAL F1 COMPLEX ASSEMBLY FACTOR 2"/>
    <property type="match status" value="1"/>
</dbReference>
<evidence type="ECO:0000256" key="4">
    <source>
        <dbReference type="ARBA" id="ARBA00023128"/>
    </source>
</evidence>
<name>A0AAX6MUN6_9PEZI</name>
<keyword evidence="5" id="KW-0143">Chaperone</keyword>
<dbReference type="Proteomes" id="UP001369815">
    <property type="component" value="Unassembled WGS sequence"/>
</dbReference>
<dbReference type="Gene3D" id="1.10.3580.10">
    <property type="entry name" value="ATP12 ATPase"/>
    <property type="match status" value="1"/>
</dbReference>
<reference evidence="7 8" key="1">
    <citation type="journal article" date="2024" name="Front Chem Biol">
        <title>Unveiling the potential of Daldinia eschscholtzii MFLUCC 19-0629 through bioactivity and bioinformatics studies for enhanced sustainable agriculture production.</title>
        <authorList>
            <person name="Brooks S."/>
            <person name="Weaver J.A."/>
            <person name="Klomchit A."/>
            <person name="Alharthi S.A."/>
            <person name="Onlamun T."/>
            <person name="Nurani R."/>
            <person name="Vong T.K."/>
            <person name="Alberti F."/>
            <person name="Greco C."/>
        </authorList>
    </citation>
    <scope>NUCLEOTIDE SEQUENCE [LARGE SCALE GENOMIC DNA]</scope>
    <source>
        <strain evidence="7">MFLUCC 19-0629</strain>
    </source>
</reference>
<keyword evidence="4" id="KW-0496">Mitochondrion</keyword>
<evidence type="ECO:0000313" key="7">
    <source>
        <dbReference type="EMBL" id="KAK6956335.1"/>
    </source>
</evidence>
<feature type="compositionally biased region" description="Low complexity" evidence="6">
    <location>
        <begin position="93"/>
        <end position="105"/>
    </location>
</feature>
<dbReference type="GO" id="GO:0005739">
    <property type="term" value="C:mitochondrion"/>
    <property type="evidence" value="ECO:0007669"/>
    <property type="project" value="UniProtKB-SubCell"/>
</dbReference>
<dbReference type="InterPro" id="IPR011419">
    <property type="entry name" value="ATP12_ATP_synth-F1-assembly"/>
</dbReference>
<evidence type="ECO:0000256" key="2">
    <source>
        <dbReference type="ARBA" id="ARBA00008231"/>
    </source>
</evidence>
<evidence type="ECO:0000256" key="6">
    <source>
        <dbReference type="SAM" id="MobiDB-lite"/>
    </source>
</evidence>
<dbReference type="EMBL" id="JBANMG010000002">
    <property type="protein sequence ID" value="KAK6956335.1"/>
    <property type="molecule type" value="Genomic_DNA"/>
</dbReference>
<evidence type="ECO:0000256" key="1">
    <source>
        <dbReference type="ARBA" id="ARBA00004173"/>
    </source>
</evidence>
<dbReference type="AlphaFoldDB" id="A0AAX6MUN6"/>